<evidence type="ECO:0000259" key="2">
    <source>
        <dbReference type="Pfam" id="PF00501"/>
    </source>
</evidence>
<dbReference type="InterPro" id="IPR050237">
    <property type="entry name" value="ATP-dep_AMP-bd_enzyme"/>
</dbReference>
<dbReference type="OrthoDB" id="9778383at2"/>
<dbReference type="RefSeq" id="WP_068142494.1">
    <property type="nucleotide sequence ID" value="NZ_CP042914.1"/>
</dbReference>
<dbReference type="InterPro" id="IPR042099">
    <property type="entry name" value="ANL_N_sf"/>
</dbReference>
<dbReference type="EMBL" id="CP042914">
    <property type="protein sequence ID" value="QEG41922.1"/>
    <property type="molecule type" value="Genomic_DNA"/>
</dbReference>
<dbReference type="KEGG" id="rul:UC8_39500"/>
<protein>
    <submittedName>
        <fullName evidence="4">Long-chain-fatty-acid--CoA ligase</fullName>
        <ecNumber evidence="4">6.2.1.3</ecNumber>
    </submittedName>
</protein>
<dbReference type="PANTHER" id="PTHR43767">
    <property type="entry name" value="LONG-CHAIN-FATTY-ACID--COA LIGASE"/>
    <property type="match status" value="1"/>
</dbReference>
<dbReference type="InterPro" id="IPR025110">
    <property type="entry name" value="AMP-bd_C"/>
</dbReference>
<sequence>MSQWFASNAAAVSQPQRIPDSLDAFHRYAMPGYALLDRAAQRVPTQVACRYYDQSWTYEGLQHDVYRTARMFAALGIGRGDRVALLLPNVPEYIIALHAIWRRGAIAVAISPLMVPSEVHALLRAVDCHHVVTLDLLAHLLPGKEEGLEKALLVSLRERLPGYQQLGYFLSRLKRTGLWYLPTGDQAEWFWEALDACKPLRGTPDIDPETTPAYILPTGGTTGEPKSVTLSHRNLVANALQQARVAGASMGEEKLMAVLPFFHSYGLSAVILGGAALGAELVLHHRFSTGHVLQLIEQHRPTVMHAVPAMLAAMNTQLRGRSNRLDSLKWVISGGAPLPADTAAEFADHCGCLVVEGYGLSEASPVTHSGPLDGTARYGTIGLPLPDTDCRIVDPKAGDTDVLPGDVGELIVRGPQVMLGYWNDPQATAAVIRDGWLYTGDLARQDSAGFYQIVDRKKDLVITSGYNVYPREVEAVMRSCPLIDDVAIVGQPDAERGEIVKAFVRLRTGRRWDQDALDAFCHTHLSAHKRPRAFEQVIGDFPKNFLGKVLRRHLRAAPDSNGPSQPSQQPPATPVEPDPPAADSPSLEQEPTS</sequence>
<dbReference type="Pfam" id="PF13193">
    <property type="entry name" value="AMP-binding_C"/>
    <property type="match status" value="1"/>
</dbReference>
<feature type="domain" description="AMP-binding enzyme C-terminal" evidence="3">
    <location>
        <begin position="472"/>
        <end position="548"/>
    </location>
</feature>
<dbReference type="PANTHER" id="PTHR43767:SF1">
    <property type="entry name" value="NONRIBOSOMAL PEPTIDE SYNTHASE PES1 (EUROFUNG)-RELATED"/>
    <property type="match status" value="1"/>
</dbReference>
<accession>A0A5B9QVD6</accession>
<dbReference type="Gene3D" id="3.40.50.12780">
    <property type="entry name" value="N-terminal domain of ligase-like"/>
    <property type="match status" value="1"/>
</dbReference>
<evidence type="ECO:0000313" key="4">
    <source>
        <dbReference type="EMBL" id="QEG41922.1"/>
    </source>
</evidence>
<dbReference type="Pfam" id="PF00501">
    <property type="entry name" value="AMP-binding"/>
    <property type="match status" value="1"/>
</dbReference>
<keyword evidence="4" id="KW-0436">Ligase</keyword>
<feature type="region of interest" description="Disordered" evidence="1">
    <location>
        <begin position="555"/>
        <end position="593"/>
    </location>
</feature>
<keyword evidence="5" id="KW-1185">Reference proteome</keyword>
<dbReference type="PROSITE" id="PS00455">
    <property type="entry name" value="AMP_BINDING"/>
    <property type="match status" value="1"/>
</dbReference>
<evidence type="ECO:0000313" key="5">
    <source>
        <dbReference type="Proteomes" id="UP000325286"/>
    </source>
</evidence>
<gene>
    <name evidence="4" type="primary">lcfB_3</name>
    <name evidence="4" type="ORF">UC8_39500</name>
</gene>
<dbReference type="SUPFAM" id="SSF56801">
    <property type="entry name" value="Acetyl-CoA synthetase-like"/>
    <property type="match status" value="1"/>
</dbReference>
<feature type="domain" description="AMP-dependent synthetase/ligase" evidence="2">
    <location>
        <begin position="36"/>
        <end position="422"/>
    </location>
</feature>
<dbReference type="InterPro" id="IPR045851">
    <property type="entry name" value="AMP-bd_C_sf"/>
</dbReference>
<dbReference type="Gene3D" id="3.30.300.30">
    <property type="match status" value="1"/>
</dbReference>
<reference evidence="4 5" key="1">
    <citation type="submission" date="2019-08" db="EMBL/GenBank/DDBJ databases">
        <title>Deep-cultivation of Planctomycetes and their phenomic and genomic characterization uncovers novel biology.</title>
        <authorList>
            <person name="Wiegand S."/>
            <person name="Jogler M."/>
            <person name="Boedeker C."/>
            <person name="Pinto D."/>
            <person name="Vollmers J."/>
            <person name="Rivas-Marin E."/>
            <person name="Kohn T."/>
            <person name="Peeters S.H."/>
            <person name="Heuer A."/>
            <person name="Rast P."/>
            <person name="Oberbeckmann S."/>
            <person name="Bunk B."/>
            <person name="Jeske O."/>
            <person name="Meyerdierks A."/>
            <person name="Storesund J.E."/>
            <person name="Kallscheuer N."/>
            <person name="Luecker S."/>
            <person name="Lage O.M."/>
            <person name="Pohl T."/>
            <person name="Merkel B.J."/>
            <person name="Hornburger P."/>
            <person name="Mueller R.-W."/>
            <person name="Bruemmer F."/>
            <person name="Labrenz M."/>
            <person name="Spormann A.M."/>
            <person name="Op den Camp H."/>
            <person name="Overmann J."/>
            <person name="Amann R."/>
            <person name="Jetten M.S.M."/>
            <person name="Mascher T."/>
            <person name="Medema M.H."/>
            <person name="Devos D.P."/>
            <person name="Kaster A.-K."/>
            <person name="Ovreas L."/>
            <person name="Rohde M."/>
            <person name="Galperin M.Y."/>
            <person name="Jogler C."/>
        </authorList>
    </citation>
    <scope>NUCLEOTIDE SEQUENCE [LARGE SCALE GENOMIC DNA]</scope>
    <source>
        <strain evidence="4 5">UC8</strain>
    </source>
</reference>
<evidence type="ECO:0000259" key="3">
    <source>
        <dbReference type="Pfam" id="PF13193"/>
    </source>
</evidence>
<proteinExistence type="predicted"/>
<dbReference type="AlphaFoldDB" id="A0A5B9QVD6"/>
<dbReference type="GO" id="GO:0004467">
    <property type="term" value="F:long-chain fatty acid-CoA ligase activity"/>
    <property type="evidence" value="ECO:0007669"/>
    <property type="project" value="UniProtKB-EC"/>
</dbReference>
<dbReference type="InterPro" id="IPR020845">
    <property type="entry name" value="AMP-binding_CS"/>
</dbReference>
<organism evidence="4 5">
    <name type="scientific">Roseimaritima ulvae</name>
    <dbReference type="NCBI Taxonomy" id="980254"/>
    <lineage>
        <taxon>Bacteria</taxon>
        <taxon>Pseudomonadati</taxon>
        <taxon>Planctomycetota</taxon>
        <taxon>Planctomycetia</taxon>
        <taxon>Pirellulales</taxon>
        <taxon>Pirellulaceae</taxon>
        <taxon>Roseimaritima</taxon>
    </lineage>
</organism>
<dbReference type="EC" id="6.2.1.3" evidence="4"/>
<evidence type="ECO:0000256" key="1">
    <source>
        <dbReference type="SAM" id="MobiDB-lite"/>
    </source>
</evidence>
<name>A0A5B9QVD6_9BACT</name>
<dbReference type="InterPro" id="IPR000873">
    <property type="entry name" value="AMP-dep_synth/lig_dom"/>
</dbReference>
<dbReference type="Proteomes" id="UP000325286">
    <property type="component" value="Chromosome"/>
</dbReference>
<feature type="compositionally biased region" description="Pro residues" evidence="1">
    <location>
        <begin position="568"/>
        <end position="582"/>
    </location>
</feature>